<evidence type="ECO:0000256" key="4">
    <source>
        <dbReference type="ARBA" id="ARBA00022840"/>
    </source>
</evidence>
<feature type="domain" description="Protein kinase" evidence="7">
    <location>
        <begin position="207"/>
        <end position="478"/>
    </location>
</feature>
<dbReference type="GO" id="GO:0004674">
    <property type="term" value="F:protein serine/threonine kinase activity"/>
    <property type="evidence" value="ECO:0007669"/>
    <property type="project" value="TreeGrafter"/>
</dbReference>
<dbReference type="PROSITE" id="PS50011">
    <property type="entry name" value="PROTEIN_KINASE_DOM"/>
    <property type="match status" value="1"/>
</dbReference>
<dbReference type="InterPro" id="IPR006597">
    <property type="entry name" value="Sel1-like"/>
</dbReference>
<dbReference type="AlphaFoldDB" id="A0A9N9CB79"/>
<evidence type="ECO:0000259" key="7">
    <source>
        <dbReference type="PROSITE" id="PS50011"/>
    </source>
</evidence>
<reference evidence="8" key="1">
    <citation type="submission" date="2021-06" db="EMBL/GenBank/DDBJ databases">
        <authorList>
            <person name="Kallberg Y."/>
            <person name="Tangrot J."/>
            <person name="Rosling A."/>
        </authorList>
    </citation>
    <scope>NUCLEOTIDE SEQUENCE</scope>
    <source>
        <strain evidence="8">BR232B</strain>
    </source>
</reference>
<evidence type="ECO:0000313" key="9">
    <source>
        <dbReference type="Proteomes" id="UP000789739"/>
    </source>
</evidence>
<dbReference type="InterPro" id="IPR011009">
    <property type="entry name" value="Kinase-like_dom_sf"/>
</dbReference>
<dbReference type="Gene3D" id="1.10.510.10">
    <property type="entry name" value="Transferase(Phosphotransferase) domain 1"/>
    <property type="match status" value="1"/>
</dbReference>
<dbReference type="SMART" id="SM00671">
    <property type="entry name" value="SEL1"/>
    <property type="match status" value="3"/>
</dbReference>
<organism evidence="8 9">
    <name type="scientific">Paraglomus brasilianum</name>
    <dbReference type="NCBI Taxonomy" id="144538"/>
    <lineage>
        <taxon>Eukaryota</taxon>
        <taxon>Fungi</taxon>
        <taxon>Fungi incertae sedis</taxon>
        <taxon>Mucoromycota</taxon>
        <taxon>Glomeromycotina</taxon>
        <taxon>Glomeromycetes</taxon>
        <taxon>Paraglomerales</taxon>
        <taxon>Paraglomeraceae</taxon>
        <taxon>Paraglomus</taxon>
    </lineage>
</organism>
<dbReference type="Pfam" id="PF08238">
    <property type="entry name" value="Sel1"/>
    <property type="match status" value="3"/>
</dbReference>
<keyword evidence="4" id="KW-0067">ATP-binding</keyword>
<feature type="region of interest" description="Disordered" evidence="6">
    <location>
        <begin position="500"/>
        <end position="546"/>
    </location>
</feature>
<evidence type="ECO:0000256" key="1">
    <source>
        <dbReference type="ARBA" id="ARBA00022679"/>
    </source>
</evidence>
<dbReference type="PROSITE" id="PS00109">
    <property type="entry name" value="PROTEIN_KINASE_TYR"/>
    <property type="match status" value="1"/>
</dbReference>
<gene>
    <name evidence="8" type="ORF">PBRASI_LOCUS7328</name>
</gene>
<proteinExistence type="predicted"/>
<dbReference type="PANTHER" id="PTHR44329:SF288">
    <property type="entry name" value="MITOGEN-ACTIVATED PROTEIN KINASE KINASE KINASE 20"/>
    <property type="match status" value="1"/>
</dbReference>
<dbReference type="GO" id="GO:0007166">
    <property type="term" value="P:cell surface receptor signaling pathway"/>
    <property type="evidence" value="ECO:0007669"/>
    <property type="project" value="InterPro"/>
</dbReference>
<dbReference type="InterPro" id="IPR036537">
    <property type="entry name" value="Adaptor_Cbl_N_dom_sf"/>
</dbReference>
<dbReference type="InterPro" id="IPR059179">
    <property type="entry name" value="MLKL-like_MCAfunc"/>
</dbReference>
<evidence type="ECO:0000256" key="5">
    <source>
        <dbReference type="SAM" id="Coils"/>
    </source>
</evidence>
<keyword evidence="2" id="KW-0547">Nucleotide-binding</keyword>
<keyword evidence="5" id="KW-0175">Coiled coil</keyword>
<feature type="compositionally biased region" description="Low complexity" evidence="6">
    <location>
        <begin position="504"/>
        <end position="515"/>
    </location>
</feature>
<dbReference type="CDD" id="cd21037">
    <property type="entry name" value="MLKL_NTD"/>
    <property type="match status" value="1"/>
</dbReference>
<dbReference type="InterPro" id="IPR008266">
    <property type="entry name" value="Tyr_kinase_AS"/>
</dbReference>
<feature type="coiled-coil region" evidence="5">
    <location>
        <begin position="135"/>
        <end position="169"/>
    </location>
</feature>
<dbReference type="OrthoDB" id="2314769at2759"/>
<keyword evidence="1" id="KW-0808">Transferase</keyword>
<dbReference type="SUPFAM" id="SSF56112">
    <property type="entry name" value="Protein kinase-like (PK-like)"/>
    <property type="match status" value="1"/>
</dbReference>
<evidence type="ECO:0000256" key="6">
    <source>
        <dbReference type="SAM" id="MobiDB-lite"/>
    </source>
</evidence>
<keyword evidence="3" id="KW-0418">Kinase</keyword>
<evidence type="ECO:0000256" key="3">
    <source>
        <dbReference type="ARBA" id="ARBA00022777"/>
    </source>
</evidence>
<evidence type="ECO:0000313" key="8">
    <source>
        <dbReference type="EMBL" id="CAG8594971.1"/>
    </source>
</evidence>
<evidence type="ECO:0000256" key="2">
    <source>
        <dbReference type="ARBA" id="ARBA00022741"/>
    </source>
</evidence>
<keyword evidence="9" id="KW-1185">Reference proteome</keyword>
<feature type="compositionally biased region" description="Polar residues" evidence="6">
    <location>
        <begin position="522"/>
        <end position="537"/>
    </location>
</feature>
<dbReference type="InterPro" id="IPR051681">
    <property type="entry name" value="Ser/Thr_Kinases-Pseudokinases"/>
</dbReference>
<dbReference type="Proteomes" id="UP000789739">
    <property type="component" value="Unassembled WGS sequence"/>
</dbReference>
<dbReference type="InterPro" id="IPR011990">
    <property type="entry name" value="TPR-like_helical_dom_sf"/>
</dbReference>
<dbReference type="Gene3D" id="1.25.40.10">
    <property type="entry name" value="Tetratricopeptide repeat domain"/>
    <property type="match status" value="1"/>
</dbReference>
<dbReference type="GO" id="GO:0005524">
    <property type="term" value="F:ATP binding"/>
    <property type="evidence" value="ECO:0007669"/>
    <property type="project" value="UniProtKB-KW"/>
</dbReference>
<dbReference type="Pfam" id="PF22215">
    <property type="entry name" value="MLKL_N"/>
    <property type="match status" value="1"/>
</dbReference>
<dbReference type="InterPro" id="IPR001245">
    <property type="entry name" value="Ser-Thr/Tyr_kinase_cat_dom"/>
</dbReference>
<name>A0A9N9CB79_9GLOM</name>
<dbReference type="SUPFAM" id="SSF81901">
    <property type="entry name" value="HCP-like"/>
    <property type="match status" value="1"/>
</dbReference>
<dbReference type="Pfam" id="PF07714">
    <property type="entry name" value="PK_Tyr_Ser-Thr"/>
    <property type="match status" value="1"/>
</dbReference>
<sequence>MNKETIVNAGQNVARVVGYASTFIPVGGPILAAIALLANEILSLTEIAEHNKRICRNLSERVQTANQLLQNKMLTAERDNVALLNYQKALERCKTFIQTISKTSSLIRILTAREIERDFNDVTRDLDLAVGELGLQQIVRTREQVRRDNQMLRDEIKESLQVIEKALANIFDAQMSVQTKMEVLDAKLETIHSAMTHVDDVHIMPPNIESTRISSARVTDVLENGLPVVRGNGMIKKKIFIAQTVAEKTLGYLRSMSRTLSTIEKQVAILTELRDCQYIIRFYGTLQRDDCLCLVMEWAEQGDLYTYLHQVPNLSWDFKIRVATEIASGLVFCHTFDILHHDIRSHNILLTAELTAKIGNFESARKDAEDSVIQIPDLYLRYRWLAPEKLKDYANTKYNKQCEIYSFAIVLWELASQQLPYNNIESTNVLTNRVTAGHRPPPISETPEVYQQIMELGWCDYELKRPTAASMFNTLSHLKPSNGRSQLDIPSNSLLTLYTPISMPTTPTTEEGTTGYDRNPSKGGQNAQKTATGSPQEYDTMPEPDSTQVGISILRDSHKPLGISDALGLHRQKLYAQAWPIFEALAEQEDALAEFYVGYYLYSGKHTVRHDPERAVEYFKRAATKGIPDAQLRYAVALLEGVGVEMTPETNRIGVEYLIKAARNGNSNAMYNYGELLINGLHVAMDLAEGEKWMRMAHDRGHPSAYRTLADRLKELGQAVPEDVSESLNASV</sequence>
<dbReference type="PANTHER" id="PTHR44329">
    <property type="entry name" value="SERINE/THREONINE-PROTEIN KINASE TNNI3K-RELATED"/>
    <property type="match status" value="1"/>
</dbReference>
<dbReference type="Gene3D" id="1.20.930.20">
    <property type="entry name" value="Adaptor protein Cbl, N-terminal domain"/>
    <property type="match status" value="1"/>
</dbReference>
<dbReference type="EMBL" id="CAJVPI010001110">
    <property type="protein sequence ID" value="CAG8594971.1"/>
    <property type="molecule type" value="Genomic_DNA"/>
</dbReference>
<dbReference type="InterPro" id="IPR000719">
    <property type="entry name" value="Prot_kinase_dom"/>
</dbReference>
<accession>A0A9N9CB79</accession>
<comment type="caution">
    <text evidence="8">The sequence shown here is derived from an EMBL/GenBank/DDBJ whole genome shotgun (WGS) entry which is preliminary data.</text>
</comment>
<dbReference type="InterPro" id="IPR054000">
    <property type="entry name" value="MLKL_N"/>
</dbReference>
<protein>
    <submittedName>
        <fullName evidence="8">2815_t:CDS:1</fullName>
    </submittedName>
</protein>